<dbReference type="PROSITE" id="PS00211">
    <property type="entry name" value="ABC_TRANSPORTER_1"/>
    <property type="match status" value="1"/>
</dbReference>
<dbReference type="AlphaFoldDB" id="A0A411YHW9"/>
<evidence type="ECO:0000256" key="4">
    <source>
        <dbReference type="SAM" id="MobiDB-lite"/>
    </source>
</evidence>
<organism evidence="6 7">
    <name type="scientific">Egibacter rhizosphaerae</name>
    <dbReference type="NCBI Taxonomy" id="1670831"/>
    <lineage>
        <taxon>Bacteria</taxon>
        <taxon>Bacillati</taxon>
        <taxon>Actinomycetota</taxon>
        <taxon>Nitriliruptoria</taxon>
        <taxon>Egibacterales</taxon>
        <taxon>Egibacteraceae</taxon>
        <taxon>Egibacter</taxon>
    </lineage>
</organism>
<dbReference type="InterPro" id="IPR032823">
    <property type="entry name" value="BCA_ABC_TP_C"/>
</dbReference>
<evidence type="ECO:0000313" key="7">
    <source>
        <dbReference type="Proteomes" id="UP000291469"/>
    </source>
</evidence>
<protein>
    <submittedName>
        <fullName evidence="6">ABC transporter ATP-binding protein</fullName>
    </submittedName>
</protein>
<dbReference type="InterPro" id="IPR003593">
    <property type="entry name" value="AAA+_ATPase"/>
</dbReference>
<proteinExistence type="predicted"/>
<evidence type="ECO:0000259" key="5">
    <source>
        <dbReference type="PROSITE" id="PS50893"/>
    </source>
</evidence>
<evidence type="ECO:0000256" key="3">
    <source>
        <dbReference type="ARBA" id="ARBA00022840"/>
    </source>
</evidence>
<dbReference type="GO" id="GO:0016887">
    <property type="term" value="F:ATP hydrolysis activity"/>
    <property type="evidence" value="ECO:0007669"/>
    <property type="project" value="InterPro"/>
</dbReference>
<dbReference type="PROSITE" id="PS50893">
    <property type="entry name" value="ABC_TRANSPORTER_2"/>
    <property type="match status" value="1"/>
</dbReference>
<keyword evidence="1" id="KW-0813">Transport</keyword>
<dbReference type="SMART" id="SM00382">
    <property type="entry name" value="AAA"/>
    <property type="match status" value="1"/>
</dbReference>
<dbReference type="Proteomes" id="UP000291469">
    <property type="component" value="Chromosome"/>
</dbReference>
<dbReference type="Gene3D" id="3.40.50.300">
    <property type="entry name" value="P-loop containing nucleotide triphosphate hydrolases"/>
    <property type="match status" value="1"/>
</dbReference>
<dbReference type="Pfam" id="PF12399">
    <property type="entry name" value="BCA_ABC_TP_C"/>
    <property type="match status" value="1"/>
</dbReference>
<sequence>MAGSRETPRVSRLPARNTPRRGSCWGESAMSILDVEGVSKRFGGLWALHDVHVRVEPGTVVGLIGPNGSGKTTLLNVCNGVYAPSEGEVRLDGTPIRSGRPHRVAAAGVMRTFQDSRVFRTLTAMQNMRVPLLHSRVSEGEVRRRAWELLEFVHLTDHGNTAASELSGGQRKLLEFARALMPRPRLILMDEPLAGVHPEIKQLLTERIRAACDDGVSVVVVSHELPALLGVTDHVACLVEGRVLLTGEPAEVTGDSRVVEAYLGTELGEELSGGGVAGSEEGVS</sequence>
<dbReference type="SUPFAM" id="SSF52540">
    <property type="entry name" value="P-loop containing nucleoside triphosphate hydrolases"/>
    <property type="match status" value="1"/>
</dbReference>
<keyword evidence="3 6" id="KW-0067">ATP-binding</keyword>
<dbReference type="InterPro" id="IPR027417">
    <property type="entry name" value="P-loop_NTPase"/>
</dbReference>
<feature type="region of interest" description="Disordered" evidence="4">
    <location>
        <begin position="1"/>
        <end position="21"/>
    </location>
</feature>
<gene>
    <name evidence="6" type="ORF">ER308_15650</name>
</gene>
<feature type="domain" description="ABC transporter" evidence="5">
    <location>
        <begin position="33"/>
        <end position="265"/>
    </location>
</feature>
<evidence type="ECO:0000256" key="1">
    <source>
        <dbReference type="ARBA" id="ARBA00022448"/>
    </source>
</evidence>
<name>A0A411YHW9_9ACTN</name>
<evidence type="ECO:0000313" key="6">
    <source>
        <dbReference type="EMBL" id="QBI20864.1"/>
    </source>
</evidence>
<keyword evidence="7" id="KW-1185">Reference proteome</keyword>
<accession>A0A411YHW9</accession>
<dbReference type="OrthoDB" id="4350300at2"/>
<dbReference type="EMBL" id="CP036402">
    <property type="protein sequence ID" value="QBI20864.1"/>
    <property type="molecule type" value="Genomic_DNA"/>
</dbReference>
<keyword evidence="2" id="KW-0547">Nucleotide-binding</keyword>
<dbReference type="PANTHER" id="PTHR45772">
    <property type="entry name" value="CONSERVED COMPONENT OF ABC TRANSPORTER FOR NATURAL AMINO ACIDS-RELATED"/>
    <property type="match status" value="1"/>
</dbReference>
<dbReference type="InterPro" id="IPR003439">
    <property type="entry name" value="ABC_transporter-like_ATP-bd"/>
</dbReference>
<dbReference type="GO" id="GO:0005886">
    <property type="term" value="C:plasma membrane"/>
    <property type="evidence" value="ECO:0007669"/>
    <property type="project" value="TreeGrafter"/>
</dbReference>
<reference evidence="6 7" key="1">
    <citation type="submission" date="2019-01" db="EMBL/GenBank/DDBJ databases">
        <title>Egibacter rhizosphaerae EGI 80759T.</title>
        <authorList>
            <person name="Chen D.-D."/>
            <person name="Tian Y."/>
            <person name="Jiao J.-Y."/>
            <person name="Zhang X.-T."/>
            <person name="Zhang Y.-G."/>
            <person name="Zhang Y."/>
            <person name="Xiao M."/>
            <person name="Shu W.-S."/>
            <person name="Li W.-J."/>
        </authorList>
    </citation>
    <scope>NUCLEOTIDE SEQUENCE [LARGE SCALE GENOMIC DNA]</scope>
    <source>
        <strain evidence="6 7">EGI 80759</strain>
    </source>
</reference>
<evidence type="ECO:0000256" key="2">
    <source>
        <dbReference type="ARBA" id="ARBA00022741"/>
    </source>
</evidence>
<dbReference type="InterPro" id="IPR051120">
    <property type="entry name" value="ABC_AA/LPS_Transport"/>
</dbReference>
<dbReference type="KEGG" id="erz:ER308_15650"/>
<dbReference type="GO" id="GO:0005524">
    <property type="term" value="F:ATP binding"/>
    <property type="evidence" value="ECO:0007669"/>
    <property type="project" value="UniProtKB-KW"/>
</dbReference>
<dbReference type="Pfam" id="PF00005">
    <property type="entry name" value="ABC_tran"/>
    <property type="match status" value="1"/>
</dbReference>
<dbReference type="InterPro" id="IPR017871">
    <property type="entry name" value="ABC_transporter-like_CS"/>
</dbReference>